<feature type="transmembrane region" description="Helical" evidence="1">
    <location>
        <begin position="121"/>
        <end position="149"/>
    </location>
</feature>
<proteinExistence type="predicted"/>
<evidence type="ECO:0000313" key="3">
    <source>
        <dbReference type="Proteomes" id="UP001596976"/>
    </source>
</evidence>
<comment type="caution">
    <text evidence="2">The sequence shown here is derived from an EMBL/GenBank/DDBJ whole genome shotgun (WGS) entry which is preliminary data.</text>
</comment>
<name>A0ABW3H104_9BACL</name>
<sequence length="308" mass="34683">MLNVIRAELFRYKKSKLFWVILTAIFINGGVYGMSVATSEVFDDIFIMPLFILLAAYFSLMIGREYADGTIRNKVIAGKTKATIYFAQITLSLMMSTIFIGAFFIPFIVIASTTMAANIPLAVILSSSVGFIMSIFVWSILFTVVSILISSREIAAIINFILFFAIMISAYQINHSLGQQEYISTITSELPEQMTPEEVKQAVDGTFEGSYYTEQNDDGALIYLKLIQSGEEILNPRYIDEPLRTILQPLEYLLPYGQLNAYISTLTSYMYAASEEDVPFHLFPLYSLCMLAVLIAIGFIAFRKKDLR</sequence>
<accession>A0ABW3H104</accession>
<dbReference type="EMBL" id="JBHTJF010000015">
    <property type="protein sequence ID" value="MFD0942864.1"/>
    <property type="molecule type" value="Genomic_DNA"/>
</dbReference>
<evidence type="ECO:0000313" key="2">
    <source>
        <dbReference type="EMBL" id="MFD0942864.1"/>
    </source>
</evidence>
<protein>
    <submittedName>
        <fullName evidence="2">ABC transporter permease subunit</fullName>
    </submittedName>
</protein>
<keyword evidence="3" id="KW-1185">Reference proteome</keyword>
<organism evidence="2 3">
    <name type="scientific">Savagea faecisuis</name>
    <dbReference type="NCBI Taxonomy" id="1274803"/>
    <lineage>
        <taxon>Bacteria</taxon>
        <taxon>Bacillati</taxon>
        <taxon>Bacillota</taxon>
        <taxon>Bacilli</taxon>
        <taxon>Bacillales</taxon>
        <taxon>Caryophanaceae</taxon>
        <taxon>Savagea</taxon>
    </lineage>
</organism>
<evidence type="ECO:0000256" key="1">
    <source>
        <dbReference type="SAM" id="Phobius"/>
    </source>
</evidence>
<feature type="transmembrane region" description="Helical" evidence="1">
    <location>
        <begin position="156"/>
        <end position="173"/>
    </location>
</feature>
<feature type="transmembrane region" description="Helical" evidence="1">
    <location>
        <begin position="283"/>
        <end position="302"/>
    </location>
</feature>
<feature type="transmembrane region" description="Helical" evidence="1">
    <location>
        <begin position="17"/>
        <end position="39"/>
    </location>
</feature>
<keyword evidence="1" id="KW-1133">Transmembrane helix</keyword>
<reference evidence="3" key="1">
    <citation type="journal article" date="2019" name="Int. J. Syst. Evol. Microbiol.">
        <title>The Global Catalogue of Microorganisms (GCM) 10K type strain sequencing project: providing services to taxonomists for standard genome sequencing and annotation.</title>
        <authorList>
            <consortium name="The Broad Institute Genomics Platform"/>
            <consortium name="The Broad Institute Genome Sequencing Center for Infectious Disease"/>
            <person name="Wu L."/>
            <person name="Ma J."/>
        </authorList>
    </citation>
    <scope>NUCLEOTIDE SEQUENCE [LARGE SCALE GENOMIC DNA]</scope>
    <source>
        <strain evidence="3">CCUG 63563</strain>
    </source>
</reference>
<gene>
    <name evidence="2" type="ORF">ACFQ0V_03665</name>
</gene>
<keyword evidence="1" id="KW-0812">Transmembrane</keyword>
<feature type="transmembrane region" description="Helical" evidence="1">
    <location>
        <begin position="84"/>
        <end position="109"/>
    </location>
</feature>
<dbReference type="Proteomes" id="UP001596976">
    <property type="component" value="Unassembled WGS sequence"/>
</dbReference>
<feature type="transmembrane region" description="Helical" evidence="1">
    <location>
        <begin position="45"/>
        <end position="63"/>
    </location>
</feature>
<dbReference type="RefSeq" id="WP_381009818.1">
    <property type="nucleotide sequence ID" value="NZ_JBHTJF010000015.1"/>
</dbReference>
<keyword evidence="1" id="KW-0472">Membrane</keyword>